<comment type="similarity">
    <text evidence="2">Belongs to the glycosyl hydrolase 33 family.</text>
</comment>
<organism evidence="5 6">
    <name type="scientific">Azohydromonas lata</name>
    <dbReference type="NCBI Taxonomy" id="45677"/>
    <lineage>
        <taxon>Bacteria</taxon>
        <taxon>Pseudomonadati</taxon>
        <taxon>Pseudomonadota</taxon>
        <taxon>Betaproteobacteria</taxon>
        <taxon>Burkholderiales</taxon>
        <taxon>Sphaerotilaceae</taxon>
        <taxon>Azohydromonas</taxon>
    </lineage>
</organism>
<dbReference type="Proteomes" id="UP001293718">
    <property type="component" value="Unassembled WGS sequence"/>
</dbReference>
<keyword evidence="6" id="KW-1185">Reference proteome</keyword>
<dbReference type="Pfam" id="PF02012">
    <property type="entry name" value="BNR"/>
    <property type="match status" value="1"/>
</dbReference>
<reference evidence="5 6" key="1">
    <citation type="submission" date="2023-11" db="EMBL/GenBank/DDBJ databases">
        <title>Draft genome of Azohydromonas lata strain H1 (DSM1123), a polyhydroxyalkanoate producer.</title>
        <authorList>
            <person name="Traversa D."/>
            <person name="D'Addabbo P."/>
            <person name="Pazzani C."/>
            <person name="Manzari C."/>
            <person name="Chiara M."/>
            <person name="Scrascia M."/>
        </authorList>
    </citation>
    <scope>NUCLEOTIDE SEQUENCE [LARGE SCALE GENOMIC DNA]</scope>
    <source>
        <strain evidence="5 6">H1</strain>
    </source>
</reference>
<keyword evidence="4" id="KW-0732">Signal</keyword>
<keyword evidence="5" id="KW-0326">Glycosidase</keyword>
<dbReference type="Gene3D" id="2.120.10.10">
    <property type="match status" value="2"/>
</dbReference>
<dbReference type="SUPFAM" id="SSF50939">
    <property type="entry name" value="Sialidases"/>
    <property type="match status" value="2"/>
</dbReference>
<dbReference type="InterPro" id="IPR002860">
    <property type="entry name" value="BNR_rpt"/>
</dbReference>
<feature type="signal peptide" evidence="4">
    <location>
        <begin position="1"/>
        <end position="31"/>
    </location>
</feature>
<proteinExistence type="inferred from homology"/>
<evidence type="ECO:0000256" key="1">
    <source>
        <dbReference type="ARBA" id="ARBA00000427"/>
    </source>
</evidence>
<evidence type="ECO:0000256" key="2">
    <source>
        <dbReference type="ARBA" id="ARBA00009348"/>
    </source>
</evidence>
<comment type="catalytic activity">
    <reaction evidence="1">
        <text>Hydrolysis of alpha-(2-&gt;3)-, alpha-(2-&gt;6)-, alpha-(2-&gt;8)- glycosidic linkages of terminal sialic acid residues in oligosaccharides, glycoproteins, glycolipids, colominic acid and synthetic substrates.</text>
        <dbReference type="EC" id="3.2.1.18"/>
    </reaction>
</comment>
<accession>A0ABU5IPV3</accession>
<feature type="chain" id="PRO_5045804778" description="exo-alpha-sialidase" evidence="4">
    <location>
        <begin position="32"/>
        <end position="518"/>
    </location>
</feature>
<evidence type="ECO:0000313" key="5">
    <source>
        <dbReference type="EMBL" id="MDZ5460907.1"/>
    </source>
</evidence>
<dbReference type="CDD" id="cd15482">
    <property type="entry name" value="Sialidase_non-viral"/>
    <property type="match status" value="1"/>
</dbReference>
<dbReference type="RefSeq" id="WP_322468217.1">
    <property type="nucleotide sequence ID" value="NZ_JAXOJX010000088.1"/>
</dbReference>
<keyword evidence="5" id="KW-0378">Hydrolase</keyword>
<sequence>MSRKLWCLRMTVVRAGLAITLMKLGAAAAQAVVPISGLSPNPDGGNPNDAAAVTRCNGAPQTGVLYRNSESEPHLAVNPLDRNNLIAGWHQDRWSTGGAQSLGAAYSRDGGQSWTRVVIPFTRCAGAQPGSSGDYERASDPWISFGPTGTAYFMALSIDRSSNENAMLVSRSTDQGASWSPPTVIVRQPAQDAVQASVSHDKNSLLADPYDARRVYAAWTVFRTGVTSLVFSRSTDGGRTWSPPAPIATMGSVARSALAVFRQGAQMAVLPDGTLVSAFFRIVTEQRSGATAYEQVLLRSVDQGRHWSRRDIPVSVFGNVTARDVELGIPVRDAEGLPSLAVNRRTGALYMAWQDSRFNSLGLAGIAIARSVDGGLTWSGPVRANPGADNRVQAFLPTVAVNDDGTVGVLFYDFRNDVAGDAPLSTDVHLSLFDAGLNYLDEKRLTPSSFDLRQMVLTGARGFFPGDYMGLSSAGADFVAAFTRSNDLGLPVLFPQDNSGVSVDAHDRQSIMFVRQAP</sequence>
<dbReference type="PANTHER" id="PTHR10628:SF30">
    <property type="entry name" value="EXO-ALPHA-SIALIDASE"/>
    <property type="match status" value="1"/>
</dbReference>
<name>A0ABU5IPV3_9BURK</name>
<evidence type="ECO:0000256" key="4">
    <source>
        <dbReference type="SAM" id="SignalP"/>
    </source>
</evidence>
<dbReference type="EC" id="3.2.1.18" evidence="3"/>
<protein>
    <recommendedName>
        <fullName evidence="3">exo-alpha-sialidase</fullName>
        <ecNumber evidence="3">3.2.1.18</ecNumber>
    </recommendedName>
</protein>
<gene>
    <name evidence="5" type="ORF">SM757_30450</name>
</gene>
<evidence type="ECO:0000256" key="3">
    <source>
        <dbReference type="ARBA" id="ARBA00012733"/>
    </source>
</evidence>
<dbReference type="GO" id="GO:0016798">
    <property type="term" value="F:hydrolase activity, acting on glycosyl bonds"/>
    <property type="evidence" value="ECO:0007669"/>
    <property type="project" value="UniProtKB-KW"/>
</dbReference>
<dbReference type="InterPro" id="IPR036278">
    <property type="entry name" value="Sialidase_sf"/>
</dbReference>
<dbReference type="PANTHER" id="PTHR10628">
    <property type="entry name" value="SIALIDASE"/>
    <property type="match status" value="1"/>
</dbReference>
<dbReference type="InterPro" id="IPR026856">
    <property type="entry name" value="Sialidase_fam"/>
</dbReference>
<comment type="caution">
    <text evidence="5">The sequence shown here is derived from an EMBL/GenBank/DDBJ whole genome shotgun (WGS) entry which is preliminary data.</text>
</comment>
<evidence type="ECO:0000313" key="6">
    <source>
        <dbReference type="Proteomes" id="UP001293718"/>
    </source>
</evidence>
<dbReference type="EMBL" id="JAXOJX010000088">
    <property type="protein sequence ID" value="MDZ5460907.1"/>
    <property type="molecule type" value="Genomic_DNA"/>
</dbReference>